<proteinExistence type="inferred from homology"/>
<dbReference type="AlphaFoldDB" id="A0A8H2M6U1"/>
<keyword evidence="3" id="KW-1185">Reference proteome</keyword>
<dbReference type="InterPro" id="IPR006504">
    <property type="entry name" value="Tscrpt_reg_Spx/MgsR"/>
</dbReference>
<dbReference type="Gene3D" id="3.40.30.10">
    <property type="entry name" value="Glutaredoxin"/>
    <property type="match status" value="1"/>
</dbReference>
<evidence type="ECO:0000313" key="2">
    <source>
        <dbReference type="EMBL" id="VFB17018.1"/>
    </source>
</evidence>
<dbReference type="Pfam" id="PF03960">
    <property type="entry name" value="ArsC"/>
    <property type="match status" value="1"/>
</dbReference>
<dbReference type="InterPro" id="IPR036249">
    <property type="entry name" value="Thioredoxin-like_sf"/>
</dbReference>
<dbReference type="SUPFAM" id="SSF52833">
    <property type="entry name" value="Thioredoxin-like"/>
    <property type="match status" value="1"/>
</dbReference>
<dbReference type="PROSITE" id="PS51353">
    <property type="entry name" value="ARSC"/>
    <property type="match status" value="1"/>
</dbReference>
<comment type="similarity">
    <text evidence="1">Belongs to the ArsC family.</text>
</comment>
<reference evidence="2 3" key="1">
    <citation type="submission" date="2019-02" db="EMBL/GenBank/DDBJ databases">
        <authorList>
            <consortium name="Pathogen Informatics"/>
        </authorList>
    </citation>
    <scope>NUCLEOTIDE SEQUENCE [LARGE SCALE GENOMIC DNA]</scope>
    <source>
        <strain evidence="2 3">3012STDY7089603</strain>
    </source>
</reference>
<sequence>MELIGYKKCSTCKNIEKLLDQKGLDYHYREIDKETPSVAELKDLHKRSGLDIQKFFNSSGMVYRELNLKDKLKDMDLEEKYKLLASNGMLIKRPILVSKDQVLVGPQVKKFLLGE</sequence>
<dbReference type="PANTHER" id="PTHR30041:SF8">
    <property type="entry name" value="PROTEIN YFFB"/>
    <property type="match status" value="1"/>
</dbReference>
<protein>
    <submittedName>
        <fullName evidence="2">Regulatory protein spx</fullName>
    </submittedName>
</protein>
<accession>A0A8H2M6U1</accession>
<gene>
    <name evidence="2" type="primary">spxA</name>
    <name evidence="2" type="ORF">NCTC13150_01596</name>
</gene>
<dbReference type="EMBL" id="CAACYI010000001">
    <property type="protein sequence ID" value="VFB17018.1"/>
    <property type="molecule type" value="Genomic_DNA"/>
</dbReference>
<dbReference type="PANTHER" id="PTHR30041">
    <property type="entry name" value="ARSENATE REDUCTASE"/>
    <property type="match status" value="1"/>
</dbReference>
<organism evidence="2 3">
    <name type="scientific">Urinicoccus massiliensis</name>
    <dbReference type="NCBI Taxonomy" id="1723382"/>
    <lineage>
        <taxon>Bacteria</taxon>
        <taxon>Bacillati</taxon>
        <taxon>Bacillota</taxon>
        <taxon>Tissierellia</taxon>
        <taxon>Tissierellales</taxon>
        <taxon>Peptoniphilaceae</taxon>
        <taxon>Urinicoccus</taxon>
    </lineage>
</organism>
<evidence type="ECO:0000256" key="1">
    <source>
        <dbReference type="PROSITE-ProRule" id="PRU01282"/>
    </source>
</evidence>
<dbReference type="NCBIfam" id="TIGR01617">
    <property type="entry name" value="arsC_related"/>
    <property type="match status" value="1"/>
</dbReference>
<dbReference type="Proteomes" id="UP000377798">
    <property type="component" value="Unassembled WGS sequence"/>
</dbReference>
<evidence type="ECO:0000313" key="3">
    <source>
        <dbReference type="Proteomes" id="UP000377798"/>
    </source>
</evidence>
<comment type="caution">
    <text evidence="2">The sequence shown here is derived from an EMBL/GenBank/DDBJ whole genome shotgun (WGS) entry which is preliminary data.</text>
</comment>
<dbReference type="InterPro" id="IPR006660">
    <property type="entry name" value="Arsenate_reductase-like"/>
</dbReference>
<dbReference type="RefSeq" id="WP_034439959.1">
    <property type="nucleotide sequence ID" value="NZ_CAACYI010000001.1"/>
</dbReference>
<name>A0A8H2M6U1_9FIRM</name>